<feature type="chain" id="PRO_5046791807" description="DUF4412 domain-containing protein" evidence="2">
    <location>
        <begin position="26"/>
        <end position="235"/>
    </location>
</feature>
<sequence>MHQRFFALPTLAGLVMLCASLTGPAASALAEGAITYTADGGEMGQLEMTERWRGGALRTDIAGVEAYMLMRDGETYSITSAGGQIMVFALSGLAEVAEGQAAGPSDPREDAMVIPEEILDITPTGDTREVAGVSGEIHEVAWLDEDGVRHTDTAVLSDDPRLLENQDLKIEMSNLVSGQEPNPLSQALQDLGLAALSFGDRYEVLSIDDSPGPEGDFELPAEPMDLGDMTGGMSQ</sequence>
<evidence type="ECO:0000256" key="2">
    <source>
        <dbReference type="SAM" id="SignalP"/>
    </source>
</evidence>
<feature type="region of interest" description="Disordered" evidence="1">
    <location>
        <begin position="206"/>
        <end position="235"/>
    </location>
</feature>
<accession>A0ABV8UIW3</accession>
<name>A0ABV8UIW3_9PROT</name>
<dbReference type="Proteomes" id="UP001595799">
    <property type="component" value="Unassembled WGS sequence"/>
</dbReference>
<dbReference type="RefSeq" id="WP_382420736.1">
    <property type="nucleotide sequence ID" value="NZ_JBHSCW010000001.1"/>
</dbReference>
<proteinExistence type="predicted"/>
<dbReference type="EMBL" id="JBHSCW010000001">
    <property type="protein sequence ID" value="MFC4350398.1"/>
    <property type="molecule type" value="Genomic_DNA"/>
</dbReference>
<organism evidence="3 4">
    <name type="scientific">Fodinicurvata halophila</name>
    <dbReference type="NCBI Taxonomy" id="1419723"/>
    <lineage>
        <taxon>Bacteria</taxon>
        <taxon>Pseudomonadati</taxon>
        <taxon>Pseudomonadota</taxon>
        <taxon>Alphaproteobacteria</taxon>
        <taxon>Rhodospirillales</taxon>
        <taxon>Rhodovibrionaceae</taxon>
        <taxon>Fodinicurvata</taxon>
    </lineage>
</organism>
<evidence type="ECO:0000256" key="1">
    <source>
        <dbReference type="SAM" id="MobiDB-lite"/>
    </source>
</evidence>
<keyword evidence="4" id="KW-1185">Reference proteome</keyword>
<evidence type="ECO:0000313" key="4">
    <source>
        <dbReference type="Proteomes" id="UP001595799"/>
    </source>
</evidence>
<reference evidence="4" key="1">
    <citation type="journal article" date="2019" name="Int. J. Syst. Evol. Microbiol.">
        <title>The Global Catalogue of Microorganisms (GCM) 10K type strain sequencing project: providing services to taxonomists for standard genome sequencing and annotation.</title>
        <authorList>
            <consortium name="The Broad Institute Genomics Platform"/>
            <consortium name="The Broad Institute Genome Sequencing Center for Infectious Disease"/>
            <person name="Wu L."/>
            <person name="Ma J."/>
        </authorList>
    </citation>
    <scope>NUCLEOTIDE SEQUENCE [LARGE SCALE GENOMIC DNA]</scope>
    <source>
        <strain evidence="4">CECT 8472</strain>
    </source>
</reference>
<gene>
    <name evidence="3" type="ORF">ACFOW6_02450</name>
</gene>
<keyword evidence="2" id="KW-0732">Signal</keyword>
<evidence type="ECO:0008006" key="5">
    <source>
        <dbReference type="Google" id="ProtNLM"/>
    </source>
</evidence>
<feature type="signal peptide" evidence="2">
    <location>
        <begin position="1"/>
        <end position="25"/>
    </location>
</feature>
<evidence type="ECO:0000313" key="3">
    <source>
        <dbReference type="EMBL" id="MFC4350398.1"/>
    </source>
</evidence>
<protein>
    <recommendedName>
        <fullName evidence="5">DUF4412 domain-containing protein</fullName>
    </recommendedName>
</protein>
<comment type="caution">
    <text evidence="3">The sequence shown here is derived from an EMBL/GenBank/DDBJ whole genome shotgun (WGS) entry which is preliminary data.</text>
</comment>